<dbReference type="Pfam" id="PF03480">
    <property type="entry name" value="DctP"/>
    <property type="match status" value="1"/>
</dbReference>
<protein>
    <submittedName>
        <fullName evidence="5">TRAP-type mannitol/chloroaromatic compound transport system substrate-binding protein</fullName>
    </submittedName>
</protein>
<feature type="binding site" evidence="3">
    <location>
        <position position="241"/>
    </location>
    <ligand>
        <name>substrate</name>
    </ligand>
</feature>
<evidence type="ECO:0000256" key="2">
    <source>
        <dbReference type="PIRSR" id="PIRSR039026-1"/>
    </source>
</evidence>
<dbReference type="GO" id="GO:0031317">
    <property type="term" value="C:tripartite ATP-independent periplasmic transporter complex"/>
    <property type="evidence" value="ECO:0007669"/>
    <property type="project" value="InterPro"/>
</dbReference>
<dbReference type="PANTHER" id="PTHR33376">
    <property type="match status" value="1"/>
</dbReference>
<keyword evidence="6" id="KW-1185">Reference proteome</keyword>
<dbReference type="Proteomes" id="UP001229244">
    <property type="component" value="Unassembled WGS sequence"/>
</dbReference>
<feature type="binding site" evidence="3">
    <location>
        <position position="216"/>
    </location>
    <ligand>
        <name>Na(+)</name>
        <dbReference type="ChEBI" id="CHEBI:29101"/>
    </ligand>
</feature>
<feature type="signal peptide" evidence="4">
    <location>
        <begin position="1"/>
        <end position="24"/>
    </location>
</feature>
<sequence length="365" mass="39549">MDRRSFLKSAGVAAGATAASATLATPAISQGNMELKLVTTWPKNFPGLGTGAQRFADKVTAATDGRITVKLFGAGELVPPFESFDAVQSGTADMYHGAEYYWQGKHPAFAFFAAVPMGLTAPEQNAWVQWGGGQELWDELSAQFNIKPLQCGNTGVQMGGWFRNEINTVEDLRGLKFRMPGLGGEALRQLGVSVINLPGGEIFQALQSGAIDGTEWVGPWNDLAFGFYKITKYYYYPGFHEPGPTLGVGINKGVWDGLSASDQAIISSAARDENDNMYAEFMAKNGQALSTLINEHGVELKRFSDEIFDAFGAASEEVVAAVADHDDLGKRIYDSYIKARKDLAGWTDISEQAYSLGRDRIIGKQ</sequence>
<evidence type="ECO:0000313" key="5">
    <source>
        <dbReference type="EMBL" id="MDQ0316582.1"/>
    </source>
</evidence>
<dbReference type="EMBL" id="JAUSUL010000003">
    <property type="protein sequence ID" value="MDQ0316582.1"/>
    <property type="molecule type" value="Genomic_DNA"/>
</dbReference>
<dbReference type="PIRSF" id="PIRSF039026">
    <property type="entry name" value="SiaP"/>
    <property type="match status" value="1"/>
</dbReference>
<dbReference type="RefSeq" id="WP_306886469.1">
    <property type="nucleotide sequence ID" value="NZ_JAUSUL010000003.1"/>
</dbReference>
<feature type="binding site" evidence="2">
    <location>
        <position position="178"/>
    </location>
    <ligand>
        <name>substrate</name>
    </ligand>
</feature>
<proteinExistence type="predicted"/>
<feature type="binding site" evidence="2">
    <location>
        <position position="157"/>
    </location>
    <ligand>
        <name>substrate</name>
    </ligand>
</feature>
<keyword evidence="3" id="KW-0479">Metal-binding</keyword>
<dbReference type="GO" id="GO:0055085">
    <property type="term" value="P:transmembrane transport"/>
    <property type="evidence" value="ECO:0007669"/>
    <property type="project" value="InterPro"/>
</dbReference>
<evidence type="ECO:0000256" key="3">
    <source>
        <dbReference type="PIRSR" id="PIRSR039026-2"/>
    </source>
</evidence>
<dbReference type="InterPro" id="IPR038404">
    <property type="entry name" value="TRAP_DctP_sf"/>
</dbReference>
<reference evidence="5" key="1">
    <citation type="submission" date="2023-07" db="EMBL/GenBank/DDBJ databases">
        <title>Genomic Encyclopedia of Type Strains, Phase IV (KMG-IV): sequencing the most valuable type-strain genomes for metagenomic binning, comparative biology and taxonomic classification.</title>
        <authorList>
            <person name="Goeker M."/>
        </authorList>
    </citation>
    <scope>NUCLEOTIDE SEQUENCE</scope>
    <source>
        <strain evidence="5">DSM 21202</strain>
    </source>
</reference>
<dbReference type="InterPro" id="IPR019546">
    <property type="entry name" value="TAT_signal_bac_arc"/>
</dbReference>
<dbReference type="Gene3D" id="3.40.190.170">
    <property type="entry name" value="Bacterial extracellular solute-binding protein, family 7"/>
    <property type="match status" value="1"/>
</dbReference>
<dbReference type="Gene3D" id="3.40.190.10">
    <property type="entry name" value="Periplasmic binding protein-like II"/>
    <property type="match status" value="1"/>
</dbReference>
<keyword evidence="1 4" id="KW-0732">Signal</keyword>
<dbReference type="InterPro" id="IPR026289">
    <property type="entry name" value="SBP_TakP-like"/>
</dbReference>
<evidence type="ECO:0000256" key="4">
    <source>
        <dbReference type="SAM" id="SignalP"/>
    </source>
</evidence>
<dbReference type="NCBIfam" id="NF037995">
    <property type="entry name" value="TRAP_S1"/>
    <property type="match status" value="1"/>
</dbReference>
<feature type="binding site" evidence="3">
    <location>
        <position position="215"/>
    </location>
    <ligand>
        <name>substrate</name>
    </ligand>
</feature>
<dbReference type="PANTHER" id="PTHR33376:SF5">
    <property type="entry name" value="EXTRACYTOPLASMIC SOLUTE RECEPTOR PROTEIN"/>
    <property type="match status" value="1"/>
</dbReference>
<gene>
    <name evidence="5" type="ORF">J2S73_003058</name>
</gene>
<accession>A0AAE3VR22</accession>
<dbReference type="SUPFAM" id="SSF53850">
    <property type="entry name" value="Periplasmic binding protein-like II"/>
    <property type="match status" value="1"/>
</dbReference>
<dbReference type="AlphaFoldDB" id="A0AAE3VR22"/>
<name>A0AAE3VR22_9HYPH</name>
<dbReference type="PROSITE" id="PS51318">
    <property type="entry name" value="TAT"/>
    <property type="match status" value="1"/>
</dbReference>
<dbReference type="CDD" id="cd13604">
    <property type="entry name" value="PBP2_TRAP_ketoacid_lactate_like"/>
    <property type="match status" value="1"/>
</dbReference>
<dbReference type="NCBIfam" id="TIGR01409">
    <property type="entry name" value="TAT_signal_seq"/>
    <property type="match status" value="1"/>
</dbReference>
<organism evidence="5 6">
    <name type="scientific">Amorphus orientalis</name>
    <dbReference type="NCBI Taxonomy" id="649198"/>
    <lineage>
        <taxon>Bacteria</taxon>
        <taxon>Pseudomonadati</taxon>
        <taxon>Pseudomonadota</taxon>
        <taxon>Alphaproteobacteria</taxon>
        <taxon>Hyphomicrobiales</taxon>
        <taxon>Amorphaceae</taxon>
        <taxon>Amorphus</taxon>
    </lineage>
</organism>
<dbReference type="InterPro" id="IPR006311">
    <property type="entry name" value="TAT_signal"/>
</dbReference>
<evidence type="ECO:0000313" key="6">
    <source>
        <dbReference type="Proteomes" id="UP001229244"/>
    </source>
</evidence>
<evidence type="ECO:0000256" key="1">
    <source>
        <dbReference type="ARBA" id="ARBA00022729"/>
    </source>
</evidence>
<comment type="caution">
    <text evidence="5">The sequence shown here is derived from an EMBL/GenBank/DDBJ whole genome shotgun (WGS) entry which is preliminary data.</text>
</comment>
<feature type="chain" id="PRO_5042207497" evidence="4">
    <location>
        <begin position="25"/>
        <end position="365"/>
    </location>
</feature>
<dbReference type="InterPro" id="IPR018389">
    <property type="entry name" value="DctP_fam"/>
</dbReference>
<dbReference type="GO" id="GO:0046872">
    <property type="term" value="F:metal ion binding"/>
    <property type="evidence" value="ECO:0007669"/>
    <property type="project" value="UniProtKB-KW"/>
</dbReference>